<dbReference type="PROSITE" id="PS50089">
    <property type="entry name" value="ZF_RING_2"/>
    <property type="match status" value="1"/>
</dbReference>
<evidence type="ECO:0000256" key="3">
    <source>
        <dbReference type="ARBA" id="ARBA00022833"/>
    </source>
</evidence>
<dbReference type="SUPFAM" id="SSF57850">
    <property type="entry name" value="RING/U-box"/>
    <property type="match status" value="1"/>
</dbReference>
<dbReference type="Pfam" id="PF14634">
    <property type="entry name" value="zf-RING_5"/>
    <property type="match status" value="1"/>
</dbReference>
<dbReference type="InterPro" id="IPR013083">
    <property type="entry name" value="Znf_RING/FYVE/PHD"/>
</dbReference>
<organism evidence="8 9">
    <name type="scientific">Oikopleura dioica</name>
    <name type="common">Tunicate</name>
    <dbReference type="NCBI Taxonomy" id="34765"/>
    <lineage>
        <taxon>Eukaryota</taxon>
        <taxon>Metazoa</taxon>
        <taxon>Chordata</taxon>
        <taxon>Tunicata</taxon>
        <taxon>Appendicularia</taxon>
        <taxon>Copelata</taxon>
        <taxon>Oikopleuridae</taxon>
        <taxon>Oikopleura</taxon>
    </lineage>
</organism>
<evidence type="ECO:0000313" key="8">
    <source>
        <dbReference type="EMBL" id="CAG5099311.1"/>
    </source>
</evidence>
<keyword evidence="5" id="KW-0175">Coiled coil</keyword>
<keyword evidence="9" id="KW-1185">Reference proteome</keyword>
<dbReference type="EMBL" id="OU015569">
    <property type="protein sequence ID" value="CAG5099311.1"/>
    <property type="molecule type" value="Genomic_DNA"/>
</dbReference>
<gene>
    <name evidence="8" type="ORF">OKIOD_LOCUS7992</name>
</gene>
<feature type="region of interest" description="Disordered" evidence="6">
    <location>
        <begin position="101"/>
        <end position="132"/>
    </location>
</feature>
<keyword evidence="1" id="KW-0479">Metal-binding</keyword>
<evidence type="ECO:0000313" key="9">
    <source>
        <dbReference type="Proteomes" id="UP001158576"/>
    </source>
</evidence>
<feature type="compositionally biased region" description="Acidic residues" evidence="6">
    <location>
        <begin position="103"/>
        <end position="117"/>
    </location>
</feature>
<feature type="coiled-coil region" evidence="5">
    <location>
        <begin position="44"/>
        <end position="78"/>
    </location>
</feature>
<dbReference type="Proteomes" id="UP001158576">
    <property type="component" value="Chromosome XSR"/>
</dbReference>
<sequence length="186" mass="21206">MKVPFWCPDDEVDPCGATEQLNLTGKYPDYLLVSKFYQKSRVDEDHAESDLAIANDKVKRMKKKLNEAEKALTKAKASVKAKKQWRKKVQGRLVYVVQNLVENESESEDDSSDDDEPPEKKAKNDDGNEKSPCKVCFFHFDDERPEASLTSCGHKACVPCLDALQPKTCPICRKEFTEEQILKLFD</sequence>
<reference evidence="8 9" key="1">
    <citation type="submission" date="2021-04" db="EMBL/GenBank/DDBJ databases">
        <authorList>
            <person name="Bliznina A."/>
        </authorList>
    </citation>
    <scope>NUCLEOTIDE SEQUENCE [LARGE SCALE GENOMIC DNA]</scope>
</reference>
<dbReference type="Gene3D" id="3.30.40.10">
    <property type="entry name" value="Zinc/RING finger domain, C3HC4 (zinc finger)"/>
    <property type="match status" value="1"/>
</dbReference>
<feature type="domain" description="RING-type" evidence="7">
    <location>
        <begin position="133"/>
        <end position="173"/>
    </location>
</feature>
<name>A0ABN7SL68_OIKDI</name>
<proteinExistence type="predicted"/>
<evidence type="ECO:0000256" key="6">
    <source>
        <dbReference type="SAM" id="MobiDB-lite"/>
    </source>
</evidence>
<accession>A0ABN7SL68</accession>
<keyword evidence="2 4" id="KW-0863">Zinc-finger</keyword>
<evidence type="ECO:0000259" key="7">
    <source>
        <dbReference type="PROSITE" id="PS50089"/>
    </source>
</evidence>
<feature type="compositionally biased region" description="Basic and acidic residues" evidence="6">
    <location>
        <begin position="118"/>
        <end position="132"/>
    </location>
</feature>
<dbReference type="InterPro" id="IPR001841">
    <property type="entry name" value="Znf_RING"/>
</dbReference>
<evidence type="ECO:0000256" key="1">
    <source>
        <dbReference type="ARBA" id="ARBA00022723"/>
    </source>
</evidence>
<evidence type="ECO:0000256" key="5">
    <source>
        <dbReference type="SAM" id="Coils"/>
    </source>
</evidence>
<evidence type="ECO:0000256" key="4">
    <source>
        <dbReference type="PROSITE-ProRule" id="PRU00175"/>
    </source>
</evidence>
<dbReference type="SMART" id="SM00184">
    <property type="entry name" value="RING"/>
    <property type="match status" value="1"/>
</dbReference>
<keyword evidence="3" id="KW-0862">Zinc</keyword>
<protein>
    <submittedName>
        <fullName evidence="8">Oidioi.mRNA.OKI2018_I69.XSR.g16434.t1.cds</fullName>
    </submittedName>
</protein>
<evidence type="ECO:0000256" key="2">
    <source>
        <dbReference type="ARBA" id="ARBA00022771"/>
    </source>
</evidence>